<accession>A0ABP8NYS4</accession>
<name>A0ABP8NYS4_9NOCA</name>
<dbReference type="Gene3D" id="3.20.20.220">
    <property type="match status" value="1"/>
</dbReference>
<gene>
    <name evidence="2" type="ORF">GCM10023094_13000</name>
</gene>
<proteinExistence type="predicted"/>
<dbReference type="Proteomes" id="UP001501183">
    <property type="component" value="Unassembled WGS sequence"/>
</dbReference>
<dbReference type="InterPro" id="IPR029041">
    <property type="entry name" value="FAD-linked_oxidoreductase-like"/>
</dbReference>
<dbReference type="Pfam" id="PF19345">
    <property type="entry name" value="MTHFR_2"/>
    <property type="match status" value="1"/>
</dbReference>
<reference evidence="3" key="1">
    <citation type="journal article" date="2019" name="Int. J. Syst. Evol. Microbiol.">
        <title>The Global Catalogue of Microorganisms (GCM) 10K type strain sequencing project: providing services to taxonomists for standard genome sequencing and annotation.</title>
        <authorList>
            <consortium name="The Broad Institute Genomics Platform"/>
            <consortium name="The Broad Institute Genome Sequencing Center for Infectious Disease"/>
            <person name="Wu L."/>
            <person name="Ma J."/>
        </authorList>
    </citation>
    <scope>NUCLEOTIDE SEQUENCE [LARGE SCALE GENOMIC DNA]</scope>
    <source>
        <strain evidence="3">JCM 32206</strain>
    </source>
</reference>
<sequence length="295" mass="32994">MNTVALELAPPKLPAAASQATEEAGAAAELCRRSGLRDRVRHVMIPGIIAEDRDRPAPFTPRMPVLDYWEPVRRAFGTVAGLCTQVTVFHDARHLDQRVHRLRDAGMDGVIFVGKPRGLPSSDAPGVRPEEALARFRELVPHRGVVLIPTRRDELDRLDVKCRSGATFALTQLLYSDRIADFLREFGARTEHHPEILLSFGFVPGIEQRVRLIDWLIHDRGNDLARQDQEFVARVAAGSFRQRRDALVDLYRRIVDGVHDLGFPLSVHLEAPYGLSGAACETFAAMLDHWTPQPP</sequence>
<comment type="caution">
    <text evidence="2">The sequence shown here is derived from an EMBL/GenBank/DDBJ whole genome shotgun (WGS) entry which is preliminary data.</text>
</comment>
<keyword evidence="1" id="KW-0560">Oxidoreductase</keyword>
<dbReference type="RefSeq" id="WP_345343900.1">
    <property type="nucleotide sequence ID" value="NZ_BAABFB010000029.1"/>
</dbReference>
<evidence type="ECO:0000313" key="3">
    <source>
        <dbReference type="Proteomes" id="UP001501183"/>
    </source>
</evidence>
<dbReference type="SUPFAM" id="SSF51730">
    <property type="entry name" value="FAD-linked oxidoreductase"/>
    <property type="match status" value="1"/>
</dbReference>
<keyword evidence="3" id="KW-1185">Reference proteome</keyword>
<evidence type="ECO:0000313" key="2">
    <source>
        <dbReference type="EMBL" id="GAA4475477.1"/>
    </source>
</evidence>
<protein>
    <submittedName>
        <fullName evidence="2">Mycobacterial-type methylenetetrahydrofolate reductase</fullName>
    </submittedName>
</protein>
<dbReference type="EMBL" id="BAABFB010000029">
    <property type="protein sequence ID" value="GAA4475477.1"/>
    <property type="molecule type" value="Genomic_DNA"/>
</dbReference>
<organism evidence="2 3">
    <name type="scientific">Rhodococcus olei</name>
    <dbReference type="NCBI Taxonomy" id="2161675"/>
    <lineage>
        <taxon>Bacteria</taxon>
        <taxon>Bacillati</taxon>
        <taxon>Actinomycetota</taxon>
        <taxon>Actinomycetes</taxon>
        <taxon>Mycobacteriales</taxon>
        <taxon>Nocardiaceae</taxon>
        <taxon>Rhodococcus</taxon>
    </lineage>
</organism>
<evidence type="ECO:0000256" key="1">
    <source>
        <dbReference type="ARBA" id="ARBA00023002"/>
    </source>
</evidence>
<dbReference type="InterPro" id="IPR049477">
    <property type="entry name" value="MTHFR"/>
</dbReference>